<name>U1MQI7_9EURY</name>
<evidence type="ECO:0008006" key="4">
    <source>
        <dbReference type="Google" id="ProtNLM"/>
    </source>
</evidence>
<dbReference type="HOGENOM" id="CLU_127770_1_0_2"/>
<dbReference type="Pfam" id="PF09996">
    <property type="entry name" value="DUF2237"/>
    <property type="match status" value="1"/>
</dbReference>
<feature type="region of interest" description="Disordered" evidence="1">
    <location>
        <begin position="24"/>
        <end position="55"/>
    </location>
</feature>
<proteinExistence type="predicted"/>
<gene>
    <name evidence="2" type="ORF">J07HQW1_02340</name>
</gene>
<dbReference type="InterPro" id="IPR018714">
    <property type="entry name" value="DUF2237"/>
</dbReference>
<protein>
    <recommendedName>
        <fullName evidence="4">DUF2237 domain-containing protein</fullName>
    </recommendedName>
</protein>
<dbReference type="Proteomes" id="UP000030649">
    <property type="component" value="Unassembled WGS sequence"/>
</dbReference>
<reference evidence="2 3" key="1">
    <citation type="journal article" date="2013" name="PLoS ONE">
        <title>Assembly-driven community genomics of a hypersaline microbial ecosystem.</title>
        <authorList>
            <person name="Podell S."/>
            <person name="Ugalde J.A."/>
            <person name="Narasingarao P."/>
            <person name="Banfield J.F."/>
            <person name="Heidelberg K.B."/>
            <person name="Allen E.E."/>
        </authorList>
    </citation>
    <scope>NUCLEOTIDE SEQUENCE [LARGE SCALE GENOMIC DNA]</scope>
    <source>
        <strain evidence="3">J07HQW1</strain>
    </source>
</reference>
<evidence type="ECO:0000256" key="1">
    <source>
        <dbReference type="SAM" id="MobiDB-lite"/>
    </source>
</evidence>
<dbReference type="EMBL" id="KE356560">
    <property type="protein sequence ID" value="ERG92304.1"/>
    <property type="molecule type" value="Genomic_DNA"/>
</dbReference>
<dbReference type="Gene3D" id="3.30.56.110">
    <property type="entry name" value="Protein of unknown function DUF2237"/>
    <property type="match status" value="1"/>
</dbReference>
<sequence>MTIRPAVVPNSVFDARASYAIMSDNEANEEASPGADDLRDRNVHGEPLQPCGRDPETGYLRDGHCRNLRRDPGRHEVCAVLTQEFLEYSKAQGNDLTTPRPSLNFPGLTPGDRWCLCVPRWAEAHEADCAPPVVLDATSEAVIDDIPLSTLESYAAEEWGDLP</sequence>
<evidence type="ECO:0000313" key="2">
    <source>
        <dbReference type="EMBL" id="ERG92304.1"/>
    </source>
</evidence>
<dbReference type="PANTHER" id="PTHR37466:SF1">
    <property type="entry name" value="SLR1628 PROTEIN"/>
    <property type="match status" value="1"/>
</dbReference>
<organism evidence="2 3">
    <name type="scientific">Haloquadratum walsbyi J07HQW1</name>
    <dbReference type="NCBI Taxonomy" id="1238424"/>
    <lineage>
        <taxon>Archaea</taxon>
        <taxon>Methanobacteriati</taxon>
        <taxon>Methanobacteriota</taxon>
        <taxon>Stenosarchaea group</taxon>
        <taxon>Halobacteria</taxon>
        <taxon>Halobacteriales</taxon>
        <taxon>Haloferacaceae</taxon>
        <taxon>Haloquadratum</taxon>
    </lineage>
</organism>
<accession>U1MQI7</accession>
<dbReference type="AlphaFoldDB" id="U1MQI7"/>
<dbReference type="PANTHER" id="PTHR37466">
    <property type="entry name" value="SLR1628 PROTEIN"/>
    <property type="match status" value="1"/>
</dbReference>
<evidence type="ECO:0000313" key="3">
    <source>
        <dbReference type="Proteomes" id="UP000030649"/>
    </source>
</evidence>